<sequence length="226" mass="26581">MTDIVTEYVHLPSEFLNGCSNELNRLNEKLDLLNTDKIEVETKAKLDVWRSEMELPLTKNNIEAASNSWKNDMLQLIAKQYKKKLSEIYALISDLSTNLKDFKHNRYDRIQELRQLLKRFEANENKINELEIDYFKYNLDKLTTEICSLNYGITFKSVHVPNHRSKKTILGKSSFEFVKQFEYSTNPHNISRIERRPSLIDRAKQVFDRVASAGASYYVVDFIHIH</sequence>
<dbReference type="AlphaFoldDB" id="A0A815XWD7"/>
<dbReference type="Proteomes" id="UP000663829">
    <property type="component" value="Unassembled WGS sequence"/>
</dbReference>
<dbReference type="EMBL" id="CAJOBC010094337">
    <property type="protein sequence ID" value="CAF4424130.1"/>
    <property type="molecule type" value="Genomic_DNA"/>
</dbReference>
<gene>
    <name evidence="2" type="ORF">GPM918_LOCUS39856</name>
    <name evidence="3" type="ORF">SRO942_LOCUS40763</name>
</gene>
<organism evidence="2 4">
    <name type="scientific">Didymodactylos carnosus</name>
    <dbReference type="NCBI Taxonomy" id="1234261"/>
    <lineage>
        <taxon>Eukaryota</taxon>
        <taxon>Metazoa</taxon>
        <taxon>Spiralia</taxon>
        <taxon>Gnathifera</taxon>
        <taxon>Rotifera</taxon>
        <taxon>Eurotatoria</taxon>
        <taxon>Bdelloidea</taxon>
        <taxon>Philodinida</taxon>
        <taxon>Philodinidae</taxon>
        <taxon>Didymodactylos</taxon>
    </lineage>
</organism>
<keyword evidence="1" id="KW-0175">Coiled coil</keyword>
<protein>
    <submittedName>
        <fullName evidence="2">Uncharacterized protein</fullName>
    </submittedName>
</protein>
<proteinExistence type="predicted"/>
<evidence type="ECO:0000313" key="4">
    <source>
        <dbReference type="Proteomes" id="UP000663829"/>
    </source>
</evidence>
<comment type="caution">
    <text evidence="2">The sequence shown here is derived from an EMBL/GenBank/DDBJ whole genome shotgun (WGS) entry which is preliminary data.</text>
</comment>
<evidence type="ECO:0000256" key="1">
    <source>
        <dbReference type="SAM" id="Coils"/>
    </source>
</evidence>
<dbReference type="Proteomes" id="UP000681722">
    <property type="component" value="Unassembled WGS sequence"/>
</dbReference>
<evidence type="ECO:0000313" key="2">
    <source>
        <dbReference type="EMBL" id="CAF1562555.1"/>
    </source>
</evidence>
<dbReference type="EMBL" id="CAJNOQ010028573">
    <property type="protein sequence ID" value="CAF1562555.1"/>
    <property type="molecule type" value="Genomic_DNA"/>
</dbReference>
<feature type="coiled-coil region" evidence="1">
    <location>
        <begin position="16"/>
        <end position="43"/>
    </location>
</feature>
<keyword evidence="4" id="KW-1185">Reference proteome</keyword>
<accession>A0A815XWD7</accession>
<reference evidence="2" key="1">
    <citation type="submission" date="2021-02" db="EMBL/GenBank/DDBJ databases">
        <authorList>
            <person name="Nowell W R."/>
        </authorList>
    </citation>
    <scope>NUCLEOTIDE SEQUENCE</scope>
</reference>
<name>A0A815XWD7_9BILA</name>
<evidence type="ECO:0000313" key="3">
    <source>
        <dbReference type="EMBL" id="CAF4424130.1"/>
    </source>
</evidence>